<name>A0AAV2P363_9HYME</name>
<dbReference type="AlphaFoldDB" id="A0AAV2P363"/>
<protein>
    <submittedName>
        <fullName evidence="1">Uncharacterized protein</fullName>
    </submittedName>
</protein>
<keyword evidence="2" id="KW-1185">Reference proteome</keyword>
<sequence>MALQPARFAHGIIALPPATIARCSHGSWLRSGRGPFVIYRGCGFRAIRNAGAVELGCIGPTNNGIRPRLAGRNNR</sequence>
<gene>
    <name evidence="1" type="ORF">LPLAT_LOCUS12073</name>
</gene>
<accession>A0AAV2P363</accession>
<dbReference type="EMBL" id="OZ034830">
    <property type="protein sequence ID" value="CAL1686737.1"/>
    <property type="molecule type" value="Genomic_DNA"/>
</dbReference>
<reference evidence="1" key="1">
    <citation type="submission" date="2024-04" db="EMBL/GenBank/DDBJ databases">
        <authorList>
            <consortium name="Molecular Ecology Group"/>
        </authorList>
    </citation>
    <scope>NUCLEOTIDE SEQUENCE</scope>
</reference>
<dbReference type="Proteomes" id="UP001497644">
    <property type="component" value="Chromosome 7"/>
</dbReference>
<proteinExistence type="predicted"/>
<evidence type="ECO:0000313" key="2">
    <source>
        <dbReference type="Proteomes" id="UP001497644"/>
    </source>
</evidence>
<organism evidence="1 2">
    <name type="scientific">Lasius platythorax</name>
    <dbReference type="NCBI Taxonomy" id="488582"/>
    <lineage>
        <taxon>Eukaryota</taxon>
        <taxon>Metazoa</taxon>
        <taxon>Ecdysozoa</taxon>
        <taxon>Arthropoda</taxon>
        <taxon>Hexapoda</taxon>
        <taxon>Insecta</taxon>
        <taxon>Pterygota</taxon>
        <taxon>Neoptera</taxon>
        <taxon>Endopterygota</taxon>
        <taxon>Hymenoptera</taxon>
        <taxon>Apocrita</taxon>
        <taxon>Aculeata</taxon>
        <taxon>Formicoidea</taxon>
        <taxon>Formicidae</taxon>
        <taxon>Formicinae</taxon>
        <taxon>Lasius</taxon>
        <taxon>Lasius</taxon>
    </lineage>
</organism>
<evidence type="ECO:0000313" key="1">
    <source>
        <dbReference type="EMBL" id="CAL1686737.1"/>
    </source>
</evidence>